<comment type="caution">
    <text evidence="14">The sequence shown here is derived from an EMBL/GenBank/DDBJ whole genome shotgun (WGS) entry which is preliminary data.</text>
</comment>
<evidence type="ECO:0000313" key="15">
    <source>
        <dbReference type="Proteomes" id="UP001634394"/>
    </source>
</evidence>
<evidence type="ECO:0000256" key="5">
    <source>
        <dbReference type="ARBA" id="ARBA00022490"/>
    </source>
</evidence>
<dbReference type="InterPro" id="IPR039972">
    <property type="entry name" value="Sarcoglycan_gamma/delta/zeta"/>
</dbReference>
<dbReference type="AlphaFoldDB" id="A0ABD3X4P7"/>
<evidence type="ECO:0000256" key="11">
    <source>
        <dbReference type="ARBA" id="ARBA00023180"/>
    </source>
</evidence>
<evidence type="ECO:0000256" key="12">
    <source>
        <dbReference type="ARBA" id="ARBA00023212"/>
    </source>
</evidence>
<dbReference type="Proteomes" id="UP001634394">
    <property type="component" value="Unassembled WGS sequence"/>
</dbReference>
<dbReference type="PANTHER" id="PTHR12939">
    <property type="entry name" value="SARCOGLYCAN"/>
    <property type="match status" value="1"/>
</dbReference>
<evidence type="ECO:0000256" key="2">
    <source>
        <dbReference type="ARBA" id="ARBA00004274"/>
    </source>
</evidence>
<keyword evidence="10" id="KW-1015">Disulfide bond</keyword>
<evidence type="ECO:0000256" key="1">
    <source>
        <dbReference type="ARBA" id="ARBA00004245"/>
    </source>
</evidence>
<evidence type="ECO:0000256" key="10">
    <source>
        <dbReference type="ARBA" id="ARBA00023157"/>
    </source>
</evidence>
<evidence type="ECO:0000256" key="13">
    <source>
        <dbReference type="SAM" id="Phobius"/>
    </source>
</evidence>
<evidence type="ECO:0000256" key="9">
    <source>
        <dbReference type="ARBA" id="ARBA00023136"/>
    </source>
</evidence>
<comment type="similarity">
    <text evidence="3">Belongs to the sarcoglycan beta/delta/gamma/zeta family.</text>
</comment>
<protein>
    <submittedName>
        <fullName evidence="14">Uncharacterized protein</fullName>
    </submittedName>
</protein>
<evidence type="ECO:0000256" key="3">
    <source>
        <dbReference type="ARBA" id="ARBA00007574"/>
    </source>
</evidence>
<keyword evidence="5" id="KW-0963">Cytoplasm</keyword>
<evidence type="ECO:0000313" key="14">
    <source>
        <dbReference type="EMBL" id="KAL3879968.1"/>
    </source>
</evidence>
<evidence type="ECO:0000256" key="4">
    <source>
        <dbReference type="ARBA" id="ARBA00022475"/>
    </source>
</evidence>
<dbReference type="Pfam" id="PF04790">
    <property type="entry name" value="Sarcoglycan_1"/>
    <property type="match status" value="1"/>
</dbReference>
<keyword evidence="9 13" id="KW-0472">Membrane</keyword>
<proteinExistence type="inferred from homology"/>
<keyword evidence="7" id="KW-0735">Signal-anchor</keyword>
<feature type="transmembrane region" description="Helical" evidence="13">
    <location>
        <begin position="30"/>
        <end position="52"/>
    </location>
</feature>
<keyword evidence="12" id="KW-0206">Cytoskeleton</keyword>
<keyword evidence="11" id="KW-0325">Glycoprotein</keyword>
<dbReference type="GO" id="GO:0005856">
    <property type="term" value="C:cytoskeleton"/>
    <property type="evidence" value="ECO:0007669"/>
    <property type="project" value="UniProtKB-SubCell"/>
</dbReference>
<keyword evidence="15" id="KW-1185">Reference proteome</keyword>
<reference evidence="14 15" key="1">
    <citation type="submission" date="2024-11" db="EMBL/GenBank/DDBJ databases">
        <title>Chromosome-level genome assembly of the freshwater bivalve Anodonta woodiana.</title>
        <authorList>
            <person name="Chen X."/>
        </authorList>
    </citation>
    <scope>NUCLEOTIDE SEQUENCE [LARGE SCALE GENOMIC DNA]</scope>
    <source>
        <strain evidence="14">MN2024</strain>
        <tissue evidence="14">Gills</tissue>
    </source>
</reference>
<organism evidence="14 15">
    <name type="scientific">Sinanodonta woodiana</name>
    <name type="common">Chinese pond mussel</name>
    <name type="synonym">Anodonta woodiana</name>
    <dbReference type="NCBI Taxonomy" id="1069815"/>
    <lineage>
        <taxon>Eukaryota</taxon>
        <taxon>Metazoa</taxon>
        <taxon>Spiralia</taxon>
        <taxon>Lophotrochozoa</taxon>
        <taxon>Mollusca</taxon>
        <taxon>Bivalvia</taxon>
        <taxon>Autobranchia</taxon>
        <taxon>Heteroconchia</taxon>
        <taxon>Palaeoheterodonta</taxon>
        <taxon>Unionida</taxon>
        <taxon>Unionoidea</taxon>
        <taxon>Unionidae</taxon>
        <taxon>Unioninae</taxon>
        <taxon>Sinanodonta</taxon>
    </lineage>
</organism>
<dbReference type="InterPro" id="IPR006875">
    <property type="entry name" value="Sarcoglycan"/>
</dbReference>
<evidence type="ECO:0000256" key="7">
    <source>
        <dbReference type="ARBA" id="ARBA00022968"/>
    </source>
</evidence>
<sequence>MGRGGRGSSADFTEVRYQPAGIYGWRKRCLYFWILFILIVVVMNLALTIWILRVFNFSIEGLQLGKMRMTEKGLVLDGDAEIVKTLYTSKISSKGDKDLQIVSSKDIKLQGIQDPDMKQTSLHIGKDGIIATCSSFEVQNKEGKRKFLVSDTEVQYHTDEVVYTGKAVFDGSVETPLLRGPITDSLRLESASSSIMLSGPEGISVQAPAGNILIKSSNDISIQADNKIFFNSTNLFLKNVPVSSKRKNGHAYAGVYQLCMCENGRLFLGSASDECVPTKTICD</sequence>
<dbReference type="GO" id="GO:0042383">
    <property type="term" value="C:sarcolemma"/>
    <property type="evidence" value="ECO:0007669"/>
    <property type="project" value="UniProtKB-SubCell"/>
</dbReference>
<name>A0ABD3X4P7_SINWO</name>
<accession>A0ABD3X4P7</accession>
<dbReference type="PANTHER" id="PTHR12939:SF10">
    <property type="entry name" value="EG:4F1.1 PROTEIN"/>
    <property type="match status" value="1"/>
</dbReference>
<evidence type="ECO:0000256" key="8">
    <source>
        <dbReference type="ARBA" id="ARBA00022989"/>
    </source>
</evidence>
<keyword evidence="4" id="KW-1003">Cell membrane</keyword>
<comment type="subcellular location">
    <subcellularLocation>
        <location evidence="2">Cell membrane</location>
        <location evidence="2">Sarcolemma</location>
        <topology evidence="2">Single-pass type II membrane protein</topology>
    </subcellularLocation>
    <subcellularLocation>
        <location evidence="1">Cytoplasm</location>
        <location evidence="1">Cytoskeleton</location>
    </subcellularLocation>
</comment>
<keyword evidence="8 13" id="KW-1133">Transmembrane helix</keyword>
<gene>
    <name evidence="14" type="ORF">ACJMK2_032244</name>
</gene>
<keyword evidence="6 13" id="KW-0812">Transmembrane</keyword>
<dbReference type="EMBL" id="JBJQND010000004">
    <property type="protein sequence ID" value="KAL3879968.1"/>
    <property type="molecule type" value="Genomic_DNA"/>
</dbReference>
<evidence type="ECO:0000256" key="6">
    <source>
        <dbReference type="ARBA" id="ARBA00022692"/>
    </source>
</evidence>